<feature type="domain" description="GGDEF" evidence="12">
    <location>
        <begin position="670"/>
        <end position="799"/>
    </location>
</feature>
<dbReference type="NCBIfam" id="TIGR00254">
    <property type="entry name" value="GGDEF"/>
    <property type="match status" value="1"/>
</dbReference>
<keyword evidence="6 8" id="KW-0472">Membrane</keyword>
<dbReference type="Gene3D" id="3.30.450.20">
    <property type="entry name" value="PAS domain"/>
    <property type="match status" value="2"/>
</dbReference>
<dbReference type="SMART" id="SM01079">
    <property type="entry name" value="CHASE"/>
    <property type="match status" value="1"/>
</dbReference>
<evidence type="ECO:0000256" key="1">
    <source>
        <dbReference type="ARBA" id="ARBA00001946"/>
    </source>
</evidence>
<dbReference type="InterPro" id="IPR043128">
    <property type="entry name" value="Rev_trsase/Diguanyl_cyclase"/>
</dbReference>
<dbReference type="SUPFAM" id="SSF55073">
    <property type="entry name" value="Nucleotide cyclase"/>
    <property type="match status" value="1"/>
</dbReference>
<dbReference type="PROSITE" id="PS50113">
    <property type="entry name" value="PAC"/>
    <property type="match status" value="1"/>
</dbReference>
<dbReference type="InterPro" id="IPR050469">
    <property type="entry name" value="Diguanylate_Cyclase"/>
</dbReference>
<dbReference type="Pfam" id="PF08447">
    <property type="entry name" value="PAS_3"/>
    <property type="match status" value="1"/>
</dbReference>
<dbReference type="GO" id="GO:0007165">
    <property type="term" value="P:signal transduction"/>
    <property type="evidence" value="ECO:0007669"/>
    <property type="project" value="UniProtKB-ARBA"/>
</dbReference>
<dbReference type="Pfam" id="PF03924">
    <property type="entry name" value="CHASE"/>
    <property type="match status" value="1"/>
</dbReference>
<evidence type="ECO:0000256" key="8">
    <source>
        <dbReference type="SAM" id="Phobius"/>
    </source>
</evidence>
<dbReference type="SMART" id="SM00086">
    <property type="entry name" value="PAC"/>
    <property type="match status" value="2"/>
</dbReference>
<dbReference type="InterPro" id="IPR006189">
    <property type="entry name" value="CHASE_dom"/>
</dbReference>
<sequence length="799" mass="89449">MSLHSVRPKILGFISEDVSAWLVALLVLLFGCVLTGLLAWSTLNLYQQQLRQRFQLLASERYSRIEERFEDQEQRLDGLKRFFINSGAVSRQDFDGYTQPLLHRTQAYAWAPRVSGAERALFERMAQEQGAPDYFIADLNAEGKLQRAAERDEYIPVLYSQTQSPLGSPLGFDLLAQPMRRDTLERARQRGGVAVSQPVRLVGVEPSYARGIILATPVSLRADVAMSPPEPYGYVIAVISMRLLVVDGLPEQSQDNLFVQIIDLSTAESYGKLYESSNGPGDSPLTVSRVLSLADHDYQVNIRPSAVFLQANHSSVSSQVILGTLLSLLLSALLYVLVSQRQRALRLVEQRTEELRVREQELRGTHGQLRSVLNAATQVAIIATDLRGVISTFNAGAEHMLGYNSAEVVGHLTLESLHLPAELNARAQALSQRYGRQIPMCQAMLVDGSEERGEETREWTLVRHDGSHLVVNMLATPVLDDHGLWVGHLAICIDITERKRVHEALAARDRLLKKLSAHVPGAIYQFQVDAEGHSSFSYVSDGIRDIYEIDPQQLQRDANPVFERIHPDDVARVRGSIWTSAKKLSPWREEYRVQLPQRGLRWIRGEATPEKLAGGGVLWHGYLSDISDLKRVEEELRALSVTDSLTGIHNRRYFQERLQTEMARVERGVGNLAVIMLDIDHFKRINDQHGHAIGDRVLRGVCERISLRLRRTDVFCRLGGEEFMVLCPDTDGQQAYVLAEELWRGLRSSPIDGVGIVTASFGIASWREHEGADGLLLRADSGVYAAKQAGRDRVQAEMA</sequence>
<feature type="domain" description="PAC" evidence="10">
    <location>
        <begin position="455"/>
        <end position="507"/>
    </location>
</feature>
<protein>
    <recommendedName>
        <fullName evidence="3">diguanylate cyclase</fullName>
        <ecNumber evidence="3">2.7.7.65</ecNumber>
    </recommendedName>
</protein>
<dbReference type="InterPro" id="IPR029787">
    <property type="entry name" value="Nucleotide_cyclase"/>
</dbReference>
<dbReference type="InterPro" id="IPR001610">
    <property type="entry name" value="PAC"/>
</dbReference>
<dbReference type="InterPro" id="IPR000700">
    <property type="entry name" value="PAS-assoc_C"/>
</dbReference>
<dbReference type="GO" id="GO:0052621">
    <property type="term" value="F:diguanylate cyclase activity"/>
    <property type="evidence" value="ECO:0007669"/>
    <property type="project" value="UniProtKB-EC"/>
</dbReference>
<evidence type="ECO:0000259" key="12">
    <source>
        <dbReference type="PROSITE" id="PS50887"/>
    </source>
</evidence>
<dbReference type="InterPro" id="IPR035965">
    <property type="entry name" value="PAS-like_dom_sf"/>
</dbReference>
<dbReference type="Gene3D" id="3.30.70.270">
    <property type="match status" value="1"/>
</dbReference>
<evidence type="ECO:0000256" key="2">
    <source>
        <dbReference type="ARBA" id="ARBA00004533"/>
    </source>
</evidence>
<organism evidence="13 14">
    <name type="scientific">Pseudomonas chlororaphis</name>
    <dbReference type="NCBI Taxonomy" id="587753"/>
    <lineage>
        <taxon>Bacteria</taxon>
        <taxon>Pseudomonadati</taxon>
        <taxon>Pseudomonadota</taxon>
        <taxon>Gammaproteobacteria</taxon>
        <taxon>Pseudomonadales</taxon>
        <taxon>Pseudomonadaceae</taxon>
        <taxon>Pseudomonas</taxon>
    </lineage>
</organism>
<dbReference type="RefSeq" id="WP_124320002.1">
    <property type="nucleotide sequence ID" value="NZ_CP027753.1"/>
</dbReference>
<dbReference type="Gene3D" id="3.30.450.350">
    <property type="entry name" value="CHASE domain"/>
    <property type="match status" value="1"/>
</dbReference>
<comment type="subcellular location">
    <subcellularLocation>
        <location evidence="2">Cell inner membrane</location>
    </subcellularLocation>
</comment>
<dbReference type="CDD" id="cd00130">
    <property type="entry name" value="PAS"/>
    <property type="match status" value="2"/>
</dbReference>
<evidence type="ECO:0000256" key="5">
    <source>
        <dbReference type="ARBA" id="ARBA00022989"/>
    </source>
</evidence>
<dbReference type="CDD" id="cd01949">
    <property type="entry name" value="GGDEF"/>
    <property type="match status" value="1"/>
</dbReference>
<dbReference type="EMBL" id="CP027753">
    <property type="protein sequence ID" value="AZE47851.1"/>
    <property type="molecule type" value="Genomic_DNA"/>
</dbReference>
<reference evidence="13 14" key="1">
    <citation type="submission" date="2018-03" db="EMBL/GenBank/DDBJ databases">
        <title>Diversity of phytobeneficial traits revealed by whole-genome analysis of worldwide-isolated phenazine-producing Pseudomonas spp.</title>
        <authorList>
            <person name="Biessy A."/>
            <person name="Novinscak A."/>
            <person name="Blom J."/>
            <person name="Leger G."/>
            <person name="Thomashow L.S."/>
            <person name="Cazorla F.M."/>
            <person name="Josic D."/>
            <person name="Filion M."/>
        </authorList>
    </citation>
    <scope>NUCLEOTIDE SEQUENCE [LARGE SCALE GENOMIC DNA]</scope>
    <source>
        <strain evidence="13 14">B25</strain>
    </source>
</reference>
<feature type="transmembrane region" description="Helical" evidence="8">
    <location>
        <begin position="320"/>
        <end position="338"/>
    </location>
</feature>
<dbReference type="NCBIfam" id="TIGR00229">
    <property type="entry name" value="sensory_box"/>
    <property type="match status" value="1"/>
</dbReference>
<dbReference type="PANTHER" id="PTHR45138">
    <property type="entry name" value="REGULATORY COMPONENTS OF SENSORY TRANSDUCTION SYSTEM"/>
    <property type="match status" value="1"/>
</dbReference>
<dbReference type="InterPro" id="IPR013767">
    <property type="entry name" value="PAS_fold"/>
</dbReference>
<keyword evidence="4 8" id="KW-0812">Transmembrane</keyword>
<comment type="catalytic activity">
    <reaction evidence="7">
        <text>2 GTP = 3',3'-c-di-GMP + 2 diphosphate</text>
        <dbReference type="Rhea" id="RHEA:24898"/>
        <dbReference type="ChEBI" id="CHEBI:33019"/>
        <dbReference type="ChEBI" id="CHEBI:37565"/>
        <dbReference type="ChEBI" id="CHEBI:58805"/>
        <dbReference type="EC" id="2.7.7.65"/>
    </reaction>
</comment>
<comment type="cofactor">
    <cofactor evidence="1">
        <name>Mg(2+)</name>
        <dbReference type="ChEBI" id="CHEBI:18420"/>
    </cofactor>
</comment>
<feature type="domain" description="PAS" evidence="9">
    <location>
        <begin position="526"/>
        <end position="584"/>
    </location>
</feature>
<dbReference type="Pfam" id="PF00989">
    <property type="entry name" value="PAS"/>
    <property type="match status" value="1"/>
</dbReference>
<dbReference type="EC" id="2.7.7.65" evidence="3"/>
<dbReference type="GO" id="GO:0005886">
    <property type="term" value="C:plasma membrane"/>
    <property type="evidence" value="ECO:0007669"/>
    <property type="project" value="UniProtKB-SubCell"/>
</dbReference>
<dbReference type="PROSITE" id="PS51257">
    <property type="entry name" value="PROKAR_LIPOPROTEIN"/>
    <property type="match status" value="1"/>
</dbReference>
<name>A0A3G7TLS7_9PSED</name>
<dbReference type="AlphaFoldDB" id="A0A3G7TLS7"/>
<evidence type="ECO:0000313" key="13">
    <source>
        <dbReference type="EMBL" id="AZE47851.1"/>
    </source>
</evidence>
<dbReference type="SMART" id="SM00267">
    <property type="entry name" value="GGDEF"/>
    <property type="match status" value="1"/>
</dbReference>
<evidence type="ECO:0000259" key="10">
    <source>
        <dbReference type="PROSITE" id="PS50113"/>
    </source>
</evidence>
<evidence type="ECO:0000256" key="3">
    <source>
        <dbReference type="ARBA" id="ARBA00012528"/>
    </source>
</evidence>
<dbReference type="InterPro" id="IPR000160">
    <property type="entry name" value="GGDEF_dom"/>
</dbReference>
<evidence type="ECO:0000313" key="14">
    <source>
        <dbReference type="Proteomes" id="UP000268048"/>
    </source>
</evidence>
<evidence type="ECO:0000256" key="6">
    <source>
        <dbReference type="ARBA" id="ARBA00023136"/>
    </source>
</evidence>
<dbReference type="Pfam" id="PF00990">
    <property type="entry name" value="GGDEF"/>
    <property type="match status" value="1"/>
</dbReference>
<gene>
    <name evidence="13" type="ORF">C4K04_2168</name>
</gene>
<dbReference type="InterPro" id="IPR013655">
    <property type="entry name" value="PAS_fold_3"/>
</dbReference>
<dbReference type="Proteomes" id="UP000268048">
    <property type="component" value="Chromosome"/>
</dbReference>
<accession>A0A3G7TLS7</accession>
<evidence type="ECO:0000256" key="4">
    <source>
        <dbReference type="ARBA" id="ARBA00022692"/>
    </source>
</evidence>
<evidence type="ECO:0000256" key="7">
    <source>
        <dbReference type="ARBA" id="ARBA00034247"/>
    </source>
</evidence>
<dbReference type="FunFam" id="3.30.70.270:FF:000001">
    <property type="entry name" value="Diguanylate cyclase domain protein"/>
    <property type="match status" value="1"/>
</dbReference>
<evidence type="ECO:0000259" key="11">
    <source>
        <dbReference type="PROSITE" id="PS50839"/>
    </source>
</evidence>
<dbReference type="PROSITE" id="PS50112">
    <property type="entry name" value="PAS"/>
    <property type="match status" value="2"/>
</dbReference>
<dbReference type="SMART" id="SM00091">
    <property type="entry name" value="PAS"/>
    <property type="match status" value="2"/>
</dbReference>
<keyword evidence="5 8" id="KW-1133">Transmembrane helix</keyword>
<feature type="transmembrane region" description="Helical" evidence="8">
    <location>
        <begin position="20"/>
        <end position="43"/>
    </location>
</feature>
<dbReference type="SUPFAM" id="SSF55785">
    <property type="entry name" value="PYP-like sensor domain (PAS domain)"/>
    <property type="match status" value="2"/>
</dbReference>
<feature type="domain" description="CHASE" evidence="11">
    <location>
        <begin position="85"/>
        <end position="301"/>
    </location>
</feature>
<dbReference type="InterPro" id="IPR042240">
    <property type="entry name" value="CHASE_sf"/>
</dbReference>
<feature type="domain" description="PAS" evidence="9">
    <location>
        <begin position="365"/>
        <end position="437"/>
    </location>
</feature>
<dbReference type="PROSITE" id="PS50839">
    <property type="entry name" value="CHASE"/>
    <property type="match status" value="1"/>
</dbReference>
<proteinExistence type="predicted"/>
<evidence type="ECO:0000259" key="9">
    <source>
        <dbReference type="PROSITE" id="PS50112"/>
    </source>
</evidence>
<dbReference type="PANTHER" id="PTHR45138:SF9">
    <property type="entry name" value="DIGUANYLATE CYCLASE DGCM-RELATED"/>
    <property type="match status" value="1"/>
</dbReference>
<dbReference type="PROSITE" id="PS50887">
    <property type="entry name" value="GGDEF"/>
    <property type="match status" value="1"/>
</dbReference>
<dbReference type="InterPro" id="IPR000014">
    <property type="entry name" value="PAS"/>
</dbReference>